<proteinExistence type="predicted"/>
<accession>A0A2M4DL36</accession>
<sequence>MMVVMLRMMMNSIFVVIVVAGRGWFLLRMDSIPSGEIEGDRFRDRGGTVWRTVRGLLGITSCIDATRHRQERGRLPDDRRRSRGDSGSTGTGVVPLIHADNLTHRGSERQIDVLIATHLYRTIHRAGRVRVVSSDAVHCR</sequence>
<dbReference type="AlphaFoldDB" id="A0A2M4DL36"/>
<protein>
    <submittedName>
        <fullName evidence="2">Putative secreted protein</fullName>
    </submittedName>
</protein>
<evidence type="ECO:0000256" key="1">
    <source>
        <dbReference type="SAM" id="MobiDB-lite"/>
    </source>
</evidence>
<reference evidence="2" key="1">
    <citation type="submission" date="2018-01" db="EMBL/GenBank/DDBJ databases">
        <title>An insight into the sialome of Amazonian anophelines.</title>
        <authorList>
            <person name="Ribeiro J.M."/>
            <person name="Scarpassa V."/>
            <person name="Calvo E."/>
        </authorList>
    </citation>
    <scope>NUCLEOTIDE SEQUENCE</scope>
</reference>
<organism evidence="2">
    <name type="scientific">Anopheles darlingi</name>
    <name type="common">Mosquito</name>
    <dbReference type="NCBI Taxonomy" id="43151"/>
    <lineage>
        <taxon>Eukaryota</taxon>
        <taxon>Metazoa</taxon>
        <taxon>Ecdysozoa</taxon>
        <taxon>Arthropoda</taxon>
        <taxon>Hexapoda</taxon>
        <taxon>Insecta</taxon>
        <taxon>Pterygota</taxon>
        <taxon>Neoptera</taxon>
        <taxon>Endopterygota</taxon>
        <taxon>Diptera</taxon>
        <taxon>Nematocera</taxon>
        <taxon>Culicoidea</taxon>
        <taxon>Culicidae</taxon>
        <taxon>Anophelinae</taxon>
        <taxon>Anopheles</taxon>
    </lineage>
</organism>
<name>A0A2M4DL36_ANODA</name>
<evidence type="ECO:0000313" key="2">
    <source>
        <dbReference type="EMBL" id="MBW78251.1"/>
    </source>
</evidence>
<feature type="compositionally biased region" description="Basic and acidic residues" evidence="1">
    <location>
        <begin position="68"/>
        <end position="84"/>
    </location>
</feature>
<dbReference type="EMBL" id="GGFL01014073">
    <property type="protein sequence ID" value="MBW78251.1"/>
    <property type="molecule type" value="Transcribed_RNA"/>
</dbReference>
<feature type="region of interest" description="Disordered" evidence="1">
    <location>
        <begin position="68"/>
        <end position="94"/>
    </location>
</feature>